<feature type="domain" description="CCHC-type" evidence="3">
    <location>
        <begin position="245"/>
        <end position="259"/>
    </location>
</feature>
<feature type="compositionally biased region" description="Polar residues" evidence="2">
    <location>
        <begin position="312"/>
        <end position="321"/>
    </location>
</feature>
<dbReference type="EMBL" id="OIVN01000435">
    <property type="protein sequence ID" value="SPC80188.1"/>
    <property type="molecule type" value="Genomic_DNA"/>
</dbReference>
<reference evidence="4" key="1">
    <citation type="submission" date="2018-02" db="EMBL/GenBank/DDBJ databases">
        <authorList>
            <person name="Cohen D.B."/>
            <person name="Kent A.D."/>
        </authorList>
    </citation>
    <scope>NUCLEOTIDE SEQUENCE</scope>
</reference>
<dbReference type="InterPro" id="IPR025558">
    <property type="entry name" value="DUF4283"/>
</dbReference>
<evidence type="ECO:0000256" key="1">
    <source>
        <dbReference type="PROSITE-ProRule" id="PRU00047"/>
    </source>
</evidence>
<dbReference type="InterPro" id="IPR040256">
    <property type="entry name" value="At4g02000-like"/>
</dbReference>
<dbReference type="AlphaFoldDB" id="A0A2N9EZA8"/>
<feature type="compositionally biased region" description="Polar residues" evidence="2">
    <location>
        <begin position="515"/>
        <end position="543"/>
    </location>
</feature>
<evidence type="ECO:0000259" key="3">
    <source>
        <dbReference type="PROSITE" id="PS50158"/>
    </source>
</evidence>
<organism evidence="4">
    <name type="scientific">Fagus sylvatica</name>
    <name type="common">Beechnut</name>
    <dbReference type="NCBI Taxonomy" id="28930"/>
    <lineage>
        <taxon>Eukaryota</taxon>
        <taxon>Viridiplantae</taxon>
        <taxon>Streptophyta</taxon>
        <taxon>Embryophyta</taxon>
        <taxon>Tracheophyta</taxon>
        <taxon>Spermatophyta</taxon>
        <taxon>Magnoliopsida</taxon>
        <taxon>eudicotyledons</taxon>
        <taxon>Gunneridae</taxon>
        <taxon>Pentapetalae</taxon>
        <taxon>rosids</taxon>
        <taxon>fabids</taxon>
        <taxon>Fagales</taxon>
        <taxon>Fagaceae</taxon>
        <taxon>Fagus</taxon>
    </lineage>
</organism>
<gene>
    <name evidence="4" type="ORF">FSB_LOCUS8070</name>
</gene>
<feature type="compositionally biased region" description="Polar residues" evidence="2">
    <location>
        <begin position="394"/>
        <end position="405"/>
    </location>
</feature>
<accession>A0A2N9EZA8</accession>
<keyword evidence="1" id="KW-0862">Zinc</keyword>
<evidence type="ECO:0000313" key="4">
    <source>
        <dbReference type="EMBL" id="SPC80188.1"/>
    </source>
</evidence>
<dbReference type="InterPro" id="IPR001878">
    <property type="entry name" value="Znf_CCHC"/>
</dbReference>
<dbReference type="PROSITE" id="PS50158">
    <property type="entry name" value="ZF_CCHC"/>
    <property type="match status" value="1"/>
</dbReference>
<feature type="region of interest" description="Disordered" evidence="2">
    <location>
        <begin position="299"/>
        <end position="431"/>
    </location>
</feature>
<dbReference type="GO" id="GO:0008270">
    <property type="term" value="F:zinc ion binding"/>
    <property type="evidence" value="ECO:0007669"/>
    <property type="project" value="UniProtKB-KW"/>
</dbReference>
<feature type="compositionally biased region" description="Basic and acidic residues" evidence="2">
    <location>
        <begin position="344"/>
        <end position="353"/>
    </location>
</feature>
<proteinExistence type="predicted"/>
<dbReference type="Pfam" id="PF14111">
    <property type="entry name" value="DUF4283"/>
    <property type="match status" value="1"/>
</dbReference>
<protein>
    <recommendedName>
        <fullName evidence="3">CCHC-type domain-containing protein</fullName>
    </recommendedName>
</protein>
<keyword evidence="1" id="KW-0479">Metal-binding</keyword>
<dbReference type="PANTHER" id="PTHR31286:SF99">
    <property type="entry name" value="DUF4283 DOMAIN-CONTAINING PROTEIN"/>
    <property type="match status" value="1"/>
</dbReference>
<keyword evidence="1" id="KW-0863">Zinc-finger</keyword>
<evidence type="ECO:0000256" key="2">
    <source>
        <dbReference type="SAM" id="MobiDB-lite"/>
    </source>
</evidence>
<feature type="region of interest" description="Disordered" evidence="2">
    <location>
        <begin position="511"/>
        <end position="589"/>
    </location>
</feature>
<name>A0A2N9EZA8_FAGSY</name>
<dbReference type="PANTHER" id="PTHR31286">
    <property type="entry name" value="GLYCINE-RICH CELL WALL STRUCTURAL PROTEIN 1.8-LIKE"/>
    <property type="match status" value="1"/>
</dbReference>
<sequence length="589" mass="64894">MECEFSDIDKISTEEKEELKRSTKKIKENPRESAGGLSLSTVILKEDVDETGDDIQEVVDGVANVILSKDTQRRIRSKWAHSLIIKVFGRSVGFHFLHARIMSLWKPAGRLDCVDLGHGFFLIRFGLVEDFDKVLRGGPWFIGDHYLTIRPWEPNFKPSTANCSAVAVWARFPELPIEYYEESVLKSIGRALGPVLKIDTQTASESRGRYARICVQVNLDIPLTRAVRLGNLYQSVVYEGLNLLCFSCGRLGHRKENCPYTIQEPVLPPVDDVVILEPKEVKEVAGNISAEYGPWNLVQHRKSSRKTDSKKPTNPSKSHNFIPSVIGRDRAHGSRTPFCSPVADTHDRSESKLAHYSGTLPSPEASFSTRVLDSRSDNRPVLSKGKVKERRNGTNRSKPLGNISQRKNHGGPSSDAGPHKSHTNGNTRVVRPGAHDSLEVHISNNEGKPNSGFPPLLRSGVANLEKPLVGVLDRPTSSKNGELSSVEDASINFSGANLVRIESLRATNRKENAGGATNCNLLSGQQNSEETDPSVSPKFSFQSPGVPKGDEHGHHGSYCNLDERRQSHQAVSEGDGMEFDGANEESSSD</sequence>
<feature type="compositionally biased region" description="Acidic residues" evidence="2">
    <location>
        <begin position="575"/>
        <end position="589"/>
    </location>
</feature>
<dbReference type="GO" id="GO:0003676">
    <property type="term" value="F:nucleic acid binding"/>
    <property type="evidence" value="ECO:0007669"/>
    <property type="project" value="InterPro"/>
</dbReference>